<dbReference type="CDD" id="cd01310">
    <property type="entry name" value="TatD_DNAse"/>
    <property type="match status" value="1"/>
</dbReference>
<dbReference type="EMBL" id="QEFP02000004">
    <property type="protein sequence ID" value="MCC5446936.1"/>
    <property type="molecule type" value="Genomic_DNA"/>
</dbReference>
<organism evidence="3">
    <name type="scientific">Nanobsidianus stetteri</name>
    <dbReference type="NCBI Taxonomy" id="1294122"/>
    <lineage>
        <taxon>Archaea</taxon>
        <taxon>Nanobdellota</taxon>
        <taxon>Candidatus Nanoarchaeia</taxon>
        <taxon>Nanoarchaeales</taxon>
        <taxon>Nanopusillaceae</taxon>
        <taxon>Candidatus Nanobsidianus</taxon>
    </lineage>
</organism>
<reference evidence="3" key="1">
    <citation type="journal article" date="2015" name="Appl. Environ. Microbiol.">
        <title>Nanoarchaeota, Their Sulfolobales Host, and Nanoarchaeota Virus Distribution across Yellowstone National Park Hot Springs.</title>
        <authorList>
            <person name="Munson-McGee J.H."/>
            <person name="Field E.K."/>
            <person name="Bateson M."/>
            <person name="Rooney C."/>
            <person name="Stepanauskas R."/>
            <person name="Young M.J."/>
        </authorList>
    </citation>
    <scope>NUCLEOTIDE SEQUENCE [LARGE SCALE GENOMIC DNA]</scope>
    <source>
        <strain evidence="3">SCGC AB-777_F03</strain>
    </source>
</reference>
<dbReference type="InterPro" id="IPR001130">
    <property type="entry name" value="TatD-like"/>
</dbReference>
<keyword evidence="2" id="KW-0378">Hydrolase</keyword>
<sequence length="241" mass="28468">MKYIDSHCHLYKFNEIETKRILKNKDIIILSVSEDLESSLKNLVLSQLNENVIPAIGIHPWNIDKVNENTFKIIEDIIKDNKIKILGEIGLDKKFKPETFEKQKEIFEKFLNLAKEYDLNLNLHTPNASNEVYDLLIKYDIKKAYFHWYSGDEKLLEEIIDKGYFIGINVATIVNEKYRKYIEITNMKNIITESDGPYNYKGIILHPDMLKDLYKLISDIRKINLEELSNIIQNNFARFIY</sequence>
<dbReference type="InterPro" id="IPR032466">
    <property type="entry name" value="Metal_Hydrolase"/>
</dbReference>
<feature type="binding site" evidence="1">
    <location>
        <position position="147"/>
    </location>
    <ligand>
        <name>a divalent metal cation</name>
        <dbReference type="ChEBI" id="CHEBI:60240"/>
        <label>2</label>
    </ligand>
</feature>
<dbReference type="PANTHER" id="PTHR46124">
    <property type="entry name" value="D-AMINOACYL-TRNA DEACYLASE"/>
    <property type="match status" value="1"/>
</dbReference>
<evidence type="ECO:0000313" key="2">
    <source>
        <dbReference type="EMBL" id="MCC5446936.1"/>
    </source>
</evidence>
<reference evidence="2" key="4">
    <citation type="submission" date="2021-11" db="EMBL/GenBank/DDBJ databases">
        <authorList>
            <person name="Munson-Mcgee J."/>
            <person name="Field E."/>
            <person name="Bateson M."/>
            <person name="Rooney C."/>
            <person name="Stepanauskas R."/>
            <person name="Young M."/>
        </authorList>
    </citation>
    <scope>NUCLEOTIDE SEQUENCE</scope>
    <source>
        <strain evidence="2">SCGC AB-777_F03</strain>
    </source>
</reference>
<dbReference type="Gene3D" id="3.20.20.140">
    <property type="entry name" value="Metal-dependent hydrolases"/>
    <property type="match status" value="1"/>
</dbReference>
<evidence type="ECO:0000256" key="1">
    <source>
        <dbReference type="PIRSR" id="PIRSR005902-1"/>
    </source>
</evidence>
<dbReference type="Proteomes" id="UP000245509">
    <property type="component" value="Unassembled WGS sequence"/>
</dbReference>
<dbReference type="PANTHER" id="PTHR46124:SF2">
    <property type="entry name" value="D-AMINOACYL-TRNA DEACYLASE"/>
    <property type="match status" value="1"/>
</dbReference>
<feature type="binding site" evidence="1">
    <location>
        <position position="7"/>
    </location>
    <ligand>
        <name>a divalent metal cation</name>
        <dbReference type="ChEBI" id="CHEBI:60240"/>
        <label>1</label>
    </ligand>
</feature>
<reference evidence="2" key="3">
    <citation type="submission" date="2017-05" db="EMBL/GenBank/DDBJ databases">
        <authorList>
            <person name="Munson-Mcgee J.H."/>
        </authorList>
    </citation>
    <scope>NUCLEOTIDE SEQUENCE</scope>
    <source>
        <strain evidence="2">SCGC AB-777_F03</strain>
    </source>
</reference>
<name>A0A2T9WM80_NANST</name>
<feature type="binding site" evidence="1">
    <location>
        <position position="124"/>
    </location>
    <ligand>
        <name>a divalent metal cation</name>
        <dbReference type="ChEBI" id="CHEBI:60240"/>
        <label>2</label>
    </ligand>
</feature>
<proteinExistence type="predicted"/>
<evidence type="ECO:0000313" key="3">
    <source>
        <dbReference type="EMBL" id="PVU68946.1"/>
    </source>
</evidence>
<dbReference type="PIRSF" id="PIRSF005902">
    <property type="entry name" value="DNase_TatD"/>
    <property type="match status" value="1"/>
</dbReference>
<reference evidence="3" key="2">
    <citation type="submission" date="2017-05" db="EMBL/GenBank/DDBJ databases">
        <authorList>
            <person name="Song R."/>
            <person name="Chenine A.L."/>
            <person name="Ruprecht R.M."/>
        </authorList>
    </citation>
    <scope>NUCLEOTIDE SEQUENCE</scope>
    <source>
        <strain evidence="3">SCGC AB-777_F03</strain>
    </source>
</reference>
<dbReference type="GO" id="GO:0016788">
    <property type="term" value="F:hydrolase activity, acting on ester bonds"/>
    <property type="evidence" value="ECO:0007669"/>
    <property type="project" value="InterPro"/>
</dbReference>
<dbReference type="SUPFAM" id="SSF51556">
    <property type="entry name" value="Metallo-dependent hydrolases"/>
    <property type="match status" value="1"/>
</dbReference>
<feature type="binding site" evidence="1">
    <location>
        <position position="88"/>
    </location>
    <ligand>
        <name>a divalent metal cation</name>
        <dbReference type="ChEBI" id="CHEBI:60240"/>
        <label>1</label>
    </ligand>
</feature>
<protein>
    <submittedName>
        <fullName evidence="3">TatD family deoxyribonuclease</fullName>
    </submittedName>
    <submittedName>
        <fullName evidence="2">TatD family hydrolase</fullName>
    </submittedName>
</protein>
<dbReference type="Pfam" id="PF01026">
    <property type="entry name" value="TatD_DNase"/>
    <property type="match status" value="1"/>
</dbReference>
<feature type="binding site" evidence="1">
    <location>
        <position position="195"/>
    </location>
    <ligand>
        <name>a divalent metal cation</name>
        <dbReference type="ChEBI" id="CHEBI:60240"/>
        <label>1</label>
    </ligand>
</feature>
<dbReference type="EMBL" id="QEFP01000001">
    <property type="protein sequence ID" value="PVU68946.1"/>
    <property type="molecule type" value="Genomic_DNA"/>
</dbReference>
<dbReference type="AlphaFoldDB" id="A0A2T9WM80"/>
<feature type="binding site" evidence="1">
    <location>
        <position position="9"/>
    </location>
    <ligand>
        <name>a divalent metal cation</name>
        <dbReference type="ChEBI" id="CHEBI:60240"/>
        <label>1</label>
    </ligand>
</feature>
<keyword evidence="1" id="KW-0479">Metal-binding</keyword>
<accession>A0A2T9WM80</accession>
<gene>
    <name evidence="2" type="ORF">DDW03_000775</name>
    <name evidence="3" type="ORF">DDW03_00245</name>
</gene>
<dbReference type="RefSeq" id="WP_228615165.1">
    <property type="nucleotide sequence ID" value="NZ_QEFP02000004.1"/>
</dbReference>
<dbReference type="GO" id="GO:0046872">
    <property type="term" value="F:metal ion binding"/>
    <property type="evidence" value="ECO:0007669"/>
    <property type="project" value="UniProtKB-KW"/>
</dbReference>
<comment type="caution">
    <text evidence="3">The sequence shown here is derived from an EMBL/GenBank/DDBJ whole genome shotgun (WGS) entry which is preliminary data.</text>
</comment>